<proteinExistence type="predicted"/>
<dbReference type="AlphaFoldDB" id="A0A7S4AB24"/>
<keyword evidence="1" id="KW-0472">Membrane</keyword>
<accession>A0A7S4AB24</accession>
<keyword evidence="1" id="KW-1133">Transmembrane helix</keyword>
<name>A0A7S4AB24_9STRA</name>
<evidence type="ECO:0008006" key="3">
    <source>
        <dbReference type="Google" id="ProtNLM"/>
    </source>
</evidence>
<sequence length="451" mass="52004">MVGSKSIILYALGLSVFLVAFVSISSSLQLVEDLAASTGSLDLYHLLEAYSVSSNSKSLFDDSTNDDMDYQSIAEKWQMPSDAIPILREIRSRPIGFDYNRDTDILSLRHPLKTGGTSFSLALLEIFTKNRVMPGSGKSHWFRETEFETALEKHPPDIDPDYWRSIGTLYTHTFLRRINQKEGLLEKLRREVPLLKEKRFRLMTIVRRPLDLAASRFYETKCRIGVYSGRKAFKNVSSCTPVNLTAIKYQMLEEKEECLAETRKARCPFLVNKSARFFDVCGSIDALLEIDGVHDLHDLHYRDLMGLLPTPPSHSRSKTSTFDDVARYTIRDLGGLIDANENYKEDFMMFLITERMKESLCLFYYHLKIEPVKERHSLYKTCRPLDFWEERQKRSFIETGTFDYTVWRAANAVMDVRMAAFRMEIKARLDAGETLDQIPFLGPACYDDTQI</sequence>
<feature type="transmembrane region" description="Helical" evidence="1">
    <location>
        <begin position="7"/>
        <end position="28"/>
    </location>
</feature>
<dbReference type="EMBL" id="HBIX01002859">
    <property type="protein sequence ID" value="CAE0709440.1"/>
    <property type="molecule type" value="Transcribed_RNA"/>
</dbReference>
<dbReference type="InterPro" id="IPR027417">
    <property type="entry name" value="P-loop_NTPase"/>
</dbReference>
<reference evidence="2" key="1">
    <citation type="submission" date="2021-01" db="EMBL/GenBank/DDBJ databases">
        <authorList>
            <person name="Corre E."/>
            <person name="Pelletier E."/>
            <person name="Niang G."/>
            <person name="Scheremetjew M."/>
            <person name="Finn R."/>
            <person name="Kale V."/>
            <person name="Holt S."/>
            <person name="Cochrane G."/>
            <person name="Meng A."/>
            <person name="Brown T."/>
            <person name="Cohen L."/>
        </authorList>
    </citation>
    <scope>NUCLEOTIDE SEQUENCE</scope>
    <source>
        <strain evidence="2">10249 10 AB</strain>
    </source>
</reference>
<evidence type="ECO:0000256" key="1">
    <source>
        <dbReference type="SAM" id="Phobius"/>
    </source>
</evidence>
<organism evidence="2">
    <name type="scientific">Pseudo-nitzschia australis</name>
    <dbReference type="NCBI Taxonomy" id="44445"/>
    <lineage>
        <taxon>Eukaryota</taxon>
        <taxon>Sar</taxon>
        <taxon>Stramenopiles</taxon>
        <taxon>Ochrophyta</taxon>
        <taxon>Bacillariophyta</taxon>
        <taxon>Bacillariophyceae</taxon>
        <taxon>Bacillariophycidae</taxon>
        <taxon>Bacillariales</taxon>
        <taxon>Bacillariaceae</taxon>
        <taxon>Pseudo-nitzschia</taxon>
    </lineage>
</organism>
<dbReference type="Gene3D" id="3.40.50.300">
    <property type="entry name" value="P-loop containing nucleotide triphosphate hydrolases"/>
    <property type="match status" value="1"/>
</dbReference>
<gene>
    <name evidence="2" type="ORF">PAUS00366_LOCUS2160</name>
</gene>
<keyword evidence="1" id="KW-0812">Transmembrane</keyword>
<protein>
    <recommendedName>
        <fullName evidence="3">Sulfotransferase domain-containing protein</fullName>
    </recommendedName>
</protein>
<evidence type="ECO:0000313" key="2">
    <source>
        <dbReference type="EMBL" id="CAE0709440.1"/>
    </source>
</evidence>